<evidence type="ECO:0000256" key="1">
    <source>
        <dbReference type="ARBA" id="ARBA00004128"/>
    </source>
</evidence>
<keyword evidence="4" id="KW-0813">Transport</keyword>
<gene>
    <name evidence="20" type="ORF">V9T40_008912</name>
</gene>
<keyword evidence="5" id="KW-1003">Cell membrane</keyword>
<evidence type="ECO:0000256" key="17">
    <source>
        <dbReference type="SAM" id="Phobius"/>
    </source>
</evidence>
<evidence type="ECO:0000256" key="3">
    <source>
        <dbReference type="ARBA" id="ARBA00009726"/>
    </source>
</evidence>
<dbReference type="InterPro" id="IPR017871">
    <property type="entry name" value="ABC_transporter-like_CS"/>
</dbReference>
<keyword evidence="9" id="KW-0067">ATP-binding</keyword>
<feature type="transmembrane region" description="Helical" evidence="17">
    <location>
        <begin position="1183"/>
        <end position="1202"/>
    </location>
</feature>
<dbReference type="CDD" id="cd03244">
    <property type="entry name" value="ABCC_MRP_domain2"/>
    <property type="match status" value="1"/>
</dbReference>
<evidence type="ECO:0000256" key="6">
    <source>
        <dbReference type="ARBA" id="ARBA00022692"/>
    </source>
</evidence>
<evidence type="ECO:0000256" key="12">
    <source>
        <dbReference type="ARBA" id="ARBA00023136"/>
    </source>
</evidence>
<dbReference type="FunFam" id="3.40.50.300:FF:000293">
    <property type="entry name" value="ATP binding cassette subfamily C member 1"/>
    <property type="match status" value="1"/>
</dbReference>
<comment type="catalytic activity">
    <reaction evidence="13">
        <text>ATP + H2O + xenobioticSide 1 = ADP + phosphate + xenobioticSide 2.</text>
        <dbReference type="EC" id="7.6.2.2"/>
    </reaction>
</comment>
<dbReference type="EMBL" id="JBBCAQ010000010">
    <property type="protein sequence ID" value="KAK7601471.1"/>
    <property type="molecule type" value="Genomic_DNA"/>
</dbReference>
<feature type="transmembrane region" description="Helical" evidence="17">
    <location>
        <begin position="37"/>
        <end position="57"/>
    </location>
</feature>
<feature type="transmembrane region" description="Helical" evidence="17">
    <location>
        <begin position="570"/>
        <end position="595"/>
    </location>
</feature>
<keyword evidence="6 17" id="KW-0812">Transmembrane</keyword>
<feature type="region of interest" description="Disordered" evidence="16">
    <location>
        <begin position="883"/>
        <end position="919"/>
    </location>
</feature>
<evidence type="ECO:0000256" key="15">
    <source>
        <dbReference type="ARBA" id="ARBA00047576"/>
    </source>
</evidence>
<feature type="transmembrane region" description="Helical" evidence="17">
    <location>
        <begin position="132"/>
        <end position="150"/>
    </location>
</feature>
<dbReference type="Pfam" id="PF00664">
    <property type="entry name" value="ABC_membrane"/>
    <property type="match status" value="2"/>
</dbReference>
<comment type="subcellular location">
    <subcellularLocation>
        <location evidence="2">Cell membrane</location>
        <topology evidence="2">Multi-pass membrane protein</topology>
    </subcellularLocation>
    <subcellularLocation>
        <location evidence="1">Vacuole membrane</location>
        <topology evidence="1">Multi-pass membrane protein</topology>
    </subcellularLocation>
</comment>
<organism evidence="20 21">
    <name type="scientific">Parthenolecanium corni</name>
    <dbReference type="NCBI Taxonomy" id="536013"/>
    <lineage>
        <taxon>Eukaryota</taxon>
        <taxon>Metazoa</taxon>
        <taxon>Ecdysozoa</taxon>
        <taxon>Arthropoda</taxon>
        <taxon>Hexapoda</taxon>
        <taxon>Insecta</taxon>
        <taxon>Pterygota</taxon>
        <taxon>Neoptera</taxon>
        <taxon>Paraneoptera</taxon>
        <taxon>Hemiptera</taxon>
        <taxon>Sternorrhyncha</taxon>
        <taxon>Coccoidea</taxon>
        <taxon>Coccidae</taxon>
        <taxon>Parthenolecanium</taxon>
    </lineage>
</organism>
<evidence type="ECO:0000256" key="14">
    <source>
        <dbReference type="ARBA" id="ARBA00047523"/>
    </source>
</evidence>
<evidence type="ECO:0000256" key="16">
    <source>
        <dbReference type="SAM" id="MobiDB-lite"/>
    </source>
</evidence>
<dbReference type="SUPFAM" id="SSF52540">
    <property type="entry name" value="P-loop containing nucleoside triphosphate hydrolases"/>
    <property type="match status" value="2"/>
</dbReference>
<dbReference type="Pfam" id="PF00005">
    <property type="entry name" value="ABC_tran"/>
    <property type="match status" value="2"/>
</dbReference>
<feature type="domain" description="ABC transporter" evidence="18">
    <location>
        <begin position="629"/>
        <end position="852"/>
    </location>
</feature>
<comment type="similarity">
    <text evidence="3">Belongs to the ABC transporter superfamily. ABCC family. Conjugate transporter (TC 3.A.1.208) subfamily.</text>
</comment>
<dbReference type="InterPro" id="IPR005292">
    <property type="entry name" value="MRP"/>
</dbReference>
<evidence type="ECO:0000256" key="7">
    <source>
        <dbReference type="ARBA" id="ARBA00022737"/>
    </source>
</evidence>
<keyword evidence="7" id="KW-0677">Repeat</keyword>
<evidence type="ECO:0000313" key="21">
    <source>
        <dbReference type="Proteomes" id="UP001367676"/>
    </source>
</evidence>
<dbReference type="GO" id="GO:0016887">
    <property type="term" value="F:ATP hydrolysis activity"/>
    <property type="evidence" value="ECO:0007669"/>
    <property type="project" value="InterPro"/>
</dbReference>
<dbReference type="Gene3D" id="1.20.1560.10">
    <property type="entry name" value="ABC transporter type 1, transmembrane domain"/>
    <property type="match status" value="2"/>
</dbReference>
<dbReference type="CDD" id="cd03250">
    <property type="entry name" value="ABCC_MRP_domain1"/>
    <property type="match status" value="1"/>
</dbReference>
<dbReference type="GO" id="GO:0005774">
    <property type="term" value="C:vacuolar membrane"/>
    <property type="evidence" value="ECO:0007669"/>
    <property type="project" value="UniProtKB-SubCell"/>
</dbReference>
<evidence type="ECO:0000256" key="5">
    <source>
        <dbReference type="ARBA" id="ARBA00022475"/>
    </source>
</evidence>
<feature type="transmembrane region" description="Helical" evidence="17">
    <location>
        <begin position="98"/>
        <end position="120"/>
    </location>
</feature>
<accession>A0AAN9TRC1</accession>
<evidence type="ECO:0000259" key="18">
    <source>
        <dbReference type="PROSITE" id="PS50893"/>
    </source>
</evidence>
<dbReference type="PROSITE" id="PS50929">
    <property type="entry name" value="ABC_TM1F"/>
    <property type="match status" value="2"/>
</dbReference>
<keyword evidence="12 17" id="KW-0472">Membrane</keyword>
<dbReference type="PROSITE" id="PS00211">
    <property type="entry name" value="ABC_TRANSPORTER_1"/>
    <property type="match status" value="2"/>
</dbReference>
<feature type="domain" description="ABC transmembrane type-1" evidence="19">
    <location>
        <begin position="315"/>
        <end position="596"/>
    </location>
</feature>
<feature type="transmembrane region" description="Helical" evidence="17">
    <location>
        <begin position="305"/>
        <end position="323"/>
    </location>
</feature>
<feature type="transmembrane region" description="Helical" evidence="17">
    <location>
        <begin position="428"/>
        <end position="447"/>
    </location>
</feature>
<comment type="catalytic activity">
    <reaction evidence="14">
        <text>leukotriene C4(in) + ATP + H2O = leukotriene C4(out) + ADP + phosphate + H(+)</text>
        <dbReference type="Rhea" id="RHEA:38963"/>
        <dbReference type="ChEBI" id="CHEBI:15377"/>
        <dbReference type="ChEBI" id="CHEBI:15378"/>
        <dbReference type="ChEBI" id="CHEBI:30616"/>
        <dbReference type="ChEBI" id="CHEBI:43474"/>
        <dbReference type="ChEBI" id="CHEBI:57973"/>
        <dbReference type="ChEBI" id="CHEBI:456216"/>
    </reaction>
    <physiologicalReaction direction="left-to-right" evidence="14">
        <dbReference type="Rhea" id="RHEA:38964"/>
    </physiologicalReaction>
</comment>
<dbReference type="FunFam" id="1.20.1560.10:FF:000001">
    <property type="entry name" value="ATP-binding cassette subfamily C member 1"/>
    <property type="match status" value="1"/>
</dbReference>
<dbReference type="GO" id="GO:0005524">
    <property type="term" value="F:ATP binding"/>
    <property type="evidence" value="ECO:0007669"/>
    <property type="project" value="UniProtKB-KW"/>
</dbReference>
<dbReference type="CDD" id="cd18595">
    <property type="entry name" value="ABC_6TM_MRP1_2_3_6_D1_like"/>
    <property type="match status" value="1"/>
</dbReference>
<keyword evidence="11" id="KW-0445">Lipid transport</keyword>
<dbReference type="Gene3D" id="3.40.50.300">
    <property type="entry name" value="P-loop containing nucleotide triphosphate hydrolases"/>
    <property type="match status" value="2"/>
</dbReference>
<evidence type="ECO:0000256" key="11">
    <source>
        <dbReference type="ARBA" id="ARBA00023055"/>
    </source>
</evidence>
<dbReference type="InterPro" id="IPR003593">
    <property type="entry name" value="AAA+_ATPase"/>
</dbReference>
<comment type="catalytic activity">
    <reaction evidence="15">
        <text>17beta-estradiol 17-O-(beta-D-glucuronate)(in) + ATP + H2O = 17beta-estradiol 17-O-(beta-D-glucuronate)(out) + ADP + phosphate + H(+)</text>
        <dbReference type="Rhea" id="RHEA:60128"/>
        <dbReference type="ChEBI" id="CHEBI:15377"/>
        <dbReference type="ChEBI" id="CHEBI:15378"/>
        <dbReference type="ChEBI" id="CHEBI:30616"/>
        <dbReference type="ChEBI" id="CHEBI:43474"/>
        <dbReference type="ChEBI" id="CHEBI:82961"/>
        <dbReference type="ChEBI" id="CHEBI:456216"/>
    </reaction>
    <physiologicalReaction direction="left-to-right" evidence="15">
        <dbReference type="Rhea" id="RHEA:60129"/>
    </physiologicalReaction>
</comment>
<reference evidence="20 21" key="1">
    <citation type="submission" date="2024-03" db="EMBL/GenBank/DDBJ databases">
        <title>Adaptation during the transition from Ophiocordyceps entomopathogen to insect associate is accompanied by gene loss and intensified selection.</title>
        <authorList>
            <person name="Ward C.M."/>
            <person name="Onetto C.A."/>
            <person name="Borneman A.R."/>
        </authorList>
    </citation>
    <scope>NUCLEOTIDE SEQUENCE [LARGE SCALE GENOMIC DNA]</scope>
    <source>
        <strain evidence="20">AWRI1</strain>
        <tissue evidence="20">Single Adult Female</tissue>
    </source>
</reference>
<name>A0AAN9TRC1_9HEMI</name>
<evidence type="ECO:0000259" key="19">
    <source>
        <dbReference type="PROSITE" id="PS50929"/>
    </source>
</evidence>
<dbReference type="Proteomes" id="UP001367676">
    <property type="component" value="Unassembled WGS sequence"/>
</dbReference>
<feature type="domain" description="ABC transporter" evidence="18">
    <location>
        <begin position="1275"/>
        <end position="1509"/>
    </location>
</feature>
<dbReference type="PROSITE" id="PS50893">
    <property type="entry name" value="ABC_TRANSPORTER_2"/>
    <property type="match status" value="2"/>
</dbReference>
<feature type="transmembrane region" description="Helical" evidence="17">
    <location>
        <begin position="453"/>
        <end position="473"/>
    </location>
</feature>
<evidence type="ECO:0000256" key="13">
    <source>
        <dbReference type="ARBA" id="ARBA00034018"/>
    </source>
</evidence>
<dbReference type="GO" id="GO:0005886">
    <property type="term" value="C:plasma membrane"/>
    <property type="evidence" value="ECO:0007669"/>
    <property type="project" value="UniProtKB-SubCell"/>
</dbReference>
<keyword evidence="10 17" id="KW-1133">Transmembrane helix</keyword>
<protein>
    <recommendedName>
        <fullName evidence="22">Multidrug resistance-associated protein 1</fullName>
    </recommendedName>
</protein>
<evidence type="ECO:0000256" key="2">
    <source>
        <dbReference type="ARBA" id="ARBA00004651"/>
    </source>
</evidence>
<evidence type="ECO:0008006" key="22">
    <source>
        <dbReference type="Google" id="ProtNLM"/>
    </source>
</evidence>
<evidence type="ECO:0000256" key="10">
    <source>
        <dbReference type="ARBA" id="ARBA00022989"/>
    </source>
</evidence>
<dbReference type="SUPFAM" id="SSF90123">
    <property type="entry name" value="ABC transporter transmembrane region"/>
    <property type="match status" value="2"/>
</dbReference>
<dbReference type="PANTHER" id="PTHR24223">
    <property type="entry name" value="ATP-BINDING CASSETTE SUB-FAMILY C"/>
    <property type="match status" value="1"/>
</dbReference>
<feature type="transmembrane region" description="Helical" evidence="17">
    <location>
        <begin position="1083"/>
        <end position="1111"/>
    </location>
</feature>
<evidence type="ECO:0000313" key="20">
    <source>
        <dbReference type="EMBL" id="KAK7601471.1"/>
    </source>
</evidence>
<dbReference type="FunFam" id="1.20.1560.10:FF:000007">
    <property type="entry name" value="ATP-binding cassette subfamily C member 1"/>
    <property type="match status" value="1"/>
</dbReference>
<evidence type="ECO:0000256" key="9">
    <source>
        <dbReference type="ARBA" id="ARBA00022840"/>
    </source>
</evidence>
<comment type="caution">
    <text evidence="20">The sequence shown here is derived from an EMBL/GenBank/DDBJ whole genome shotgun (WGS) entry which is preliminary data.</text>
</comment>
<dbReference type="SMART" id="SM00382">
    <property type="entry name" value="AAA"/>
    <property type="match status" value="2"/>
</dbReference>
<feature type="transmembrane region" description="Helical" evidence="17">
    <location>
        <begin position="162"/>
        <end position="183"/>
    </location>
</feature>
<feature type="transmembrane region" description="Helical" evidence="17">
    <location>
        <begin position="940"/>
        <end position="963"/>
    </location>
</feature>
<dbReference type="InterPro" id="IPR036640">
    <property type="entry name" value="ABC1_TM_sf"/>
</dbReference>
<feature type="transmembrane region" description="Helical" evidence="17">
    <location>
        <begin position="531"/>
        <end position="558"/>
    </location>
</feature>
<dbReference type="PANTHER" id="PTHR24223:SF443">
    <property type="entry name" value="MULTIDRUG-RESISTANCE LIKE PROTEIN 1, ISOFORM I"/>
    <property type="match status" value="1"/>
</dbReference>
<dbReference type="GO" id="GO:0006869">
    <property type="term" value="P:lipid transport"/>
    <property type="evidence" value="ECO:0007669"/>
    <property type="project" value="UniProtKB-KW"/>
</dbReference>
<feature type="domain" description="ABC transmembrane type-1" evidence="19">
    <location>
        <begin position="957"/>
        <end position="1238"/>
    </location>
</feature>
<dbReference type="InterPro" id="IPR050173">
    <property type="entry name" value="ABC_transporter_C-like"/>
</dbReference>
<dbReference type="InterPro" id="IPR011527">
    <property type="entry name" value="ABC1_TM_dom"/>
</dbReference>
<dbReference type="GO" id="GO:0008559">
    <property type="term" value="F:ABC-type xenobiotic transporter activity"/>
    <property type="evidence" value="ECO:0007669"/>
    <property type="project" value="UniProtKB-EC"/>
</dbReference>
<feature type="transmembrane region" description="Helical" evidence="17">
    <location>
        <begin position="352"/>
        <end position="374"/>
    </location>
</feature>
<keyword evidence="8" id="KW-0547">Nucleotide-binding</keyword>
<feature type="compositionally biased region" description="Basic and acidic residues" evidence="16">
    <location>
        <begin position="883"/>
        <end position="911"/>
    </location>
</feature>
<proteinExistence type="inferred from homology"/>
<dbReference type="CDD" id="cd18603">
    <property type="entry name" value="ABC_6TM_MRP1_2_3_6_D2_like"/>
    <property type="match status" value="1"/>
</dbReference>
<dbReference type="InterPro" id="IPR003439">
    <property type="entry name" value="ABC_transporter-like_ATP-bd"/>
</dbReference>
<feature type="transmembrane region" description="Helical" evidence="17">
    <location>
        <begin position="69"/>
        <end position="92"/>
    </location>
</feature>
<dbReference type="NCBIfam" id="TIGR00957">
    <property type="entry name" value="MRP_assoc_pro"/>
    <property type="match status" value="1"/>
</dbReference>
<dbReference type="InterPro" id="IPR027417">
    <property type="entry name" value="P-loop_NTPase"/>
</dbReference>
<keyword evidence="21" id="KW-1185">Reference proteome</keyword>
<sequence length="1514" mass="170383">MEIGRSLNDFCHSVFWNIDTSWNTTNPDFTPCFEITVLTWIPCAFLWIFLPLEIYYLRHSQSFRIPFNLYNSIKLALIGSMSLFALIDTVYYSFIKWIFIPAFVTSSLIKFFTFILFMFLTRENMKYGIRSSGILFLFSFLLVLCGAPKYRTDIMNSQNIDFLPLLNYILYYPISVAVLYLNCYSDARRETTKYPIPKDVCPENHSSFLSKLLFAWFDKLAWKGYRKPLVNDDLWSLDYDNTSAAIVGKFENSWLRTLEKMKRTPNVRFRISQANGELLGNRGGNSDRIEYRPAKSNKVASIMTPIYRTFGVTFFFGCLLKVAQDLLTFVSPQILSLLIDFVEGDDPMWRGYFYASLLFVVNVIQILLLSQYFHRIFKIGIRIRTALIAVIYKKSLTISSGARRDFTMGEIVTLMSVDAQRFTDLMDYIHLVWSAPLQITLALFFLWQYLGPSVLAGLAVMIIMIPLNGWMASKIETFQTKQMEYQDDHVKLMNEILSGIKVLKLYAWEPSFEKQVLHIRNKELKVLMAKAYLNAATSVIWACSPFLVSLVTFGVYVLSSDENILDAKTAFVSLSLFNILRFPLTMLPMMISNIVQTSVSVKRINKFLNSEDLDPNAVSHEKTSVPLSIEKGDFSWQAVDGYPILRNINVEINSGSLVAVVGPVGSGKSSLISAFLGEMYKLSGSVNTNGTIAYVPQQAWIQNATFRDNITFGDQVKDSFYDNVLSACALKPDLEILPAGDMTEIGEKGINLSGGQKQRISLARAVYFGSDIYLLDDPLSAVDSHVGKHIFEHVIGPKGLLKHKTRILVTHSITFLSQCDLIIVLKDGSVSESGTFKELSAKKGDFADFLLTYLKESAVEPDEEDVDKLKEILGEENVTEKIVRQRSKNSESDSVHSFSRERSTSETEDSRKMKKPPGTVIGQKLIETERAETGTVKWQVFAYYLSSIGAFLSISTIVMNLMFQGFSVGSNMWLSKWSSDNSTVVNGTQVTSKRDLYLGVYAALGLGQGVGVCIADLSIRIGCWKSAKYLHNRVLRTIMRVPLTFMDITPIGRILSRFSKDTDVVDNTLPFELSDLIYCLGDVISTLFIISYSTPIFIIVIVPIGIVYFFVQRFYVATSRQLKRLESISRSPIYSHFGETVSGAQSIRAYGLKNKFIIQSEEKVDFNQKSYYPNLVSNRWLSVRLETVGNLIIFFAALFSVLQRGKLSAGIVGLSVSYALQITQTLNGLVRMTSEVETDIVAVERIKEYGETPQEAAWEIEDRKVPDNWPDKGEIKFNDFRVRYREGLELVLKGLTFTVNGGEKVGIVGRTGAGKSSLTLSLFRIIESAGGSISIDGIDISTLGLHSLRSRITIIPQDPVLFSGTLRINLDPIGLYSDESIWRALELAHLKTFITSLNAGLQYEVTEGGDNFSVGQRQLICLARALLRKTKVLILDEATAAIDLETDDLIQTTIRNEFKSCTVLTIAHRLNTIMDYDKIIVLDKGVMVEYDTPSALLESKNSVFYGMATDAGLL</sequence>
<evidence type="ECO:0000256" key="8">
    <source>
        <dbReference type="ARBA" id="ARBA00022741"/>
    </source>
</evidence>
<dbReference type="FunFam" id="3.40.50.300:FF:000074">
    <property type="entry name" value="Multidrug resistance-associated protein 5 isoform 1"/>
    <property type="match status" value="1"/>
</dbReference>
<evidence type="ECO:0000256" key="4">
    <source>
        <dbReference type="ARBA" id="ARBA00022448"/>
    </source>
</evidence>